<evidence type="ECO:0000259" key="2">
    <source>
        <dbReference type="Pfam" id="PF14742"/>
    </source>
</evidence>
<evidence type="ECO:0000313" key="5">
    <source>
        <dbReference type="Proteomes" id="UP001500503"/>
    </source>
</evidence>
<name>A0ABP8R486_9ACTN</name>
<keyword evidence="5" id="KW-1185">Reference proteome</keyword>
<dbReference type="Proteomes" id="UP001500503">
    <property type="component" value="Unassembled WGS sequence"/>
</dbReference>
<dbReference type="InterPro" id="IPR032856">
    <property type="entry name" value="GDE_N_bis"/>
</dbReference>
<protein>
    <submittedName>
        <fullName evidence="4">Glycogen debranching N-terminal domain-containing protein</fullName>
    </submittedName>
</protein>
<feature type="region of interest" description="Disordered" evidence="1">
    <location>
        <begin position="56"/>
        <end position="90"/>
    </location>
</feature>
<dbReference type="Pfam" id="PF14742">
    <property type="entry name" value="GDE_N_bis"/>
    <property type="match status" value="1"/>
</dbReference>
<organism evidence="4 5">
    <name type="scientific">Actinoallomurus oryzae</name>
    <dbReference type="NCBI Taxonomy" id="502180"/>
    <lineage>
        <taxon>Bacteria</taxon>
        <taxon>Bacillati</taxon>
        <taxon>Actinomycetota</taxon>
        <taxon>Actinomycetes</taxon>
        <taxon>Streptosporangiales</taxon>
        <taxon>Thermomonosporaceae</taxon>
        <taxon>Actinoallomurus</taxon>
    </lineage>
</organism>
<sequence>MRAGSPAPPRSFAFAMDHILPSPPAPREPPSRADGASPGSVRTGVTDAFETVTGLTDAASADGAERRHHGADPRETEQIVSVPASRPTGAPGPALYEHLTCVAAPATWLSPPDGRLAGGPGGLYVADRRVLSRLVLTLDGTEPEPRGAETLGGDRVRFTGACGALTVERVRAVRPDGGTERITVRNGGDASATVTLAVAAATDLAQISDVKAGDPPPPETPLHDGAVVTGPDGYEVRLEGRTEAVLVLEPGGRFTTTLTVRAVPPPVPGFRPAPPDGPPPWARTPLTMRSADPRLDALVAQGVADLGALLLADEGDPYCAAGSPWYLTLFGRDALWAVRLALPLGHELAAGTLRTLARHQGAGHDPVTEEEPGKIPHELRPAYAPGRLPPVYYGSVDATALFVVTLAEASHWGMPAQEVEALLPAAERALAWLGTFEEFVSYRGSAERLPNQGWKDSSDGIQHLDGTSATPPIALSEVQAYAYQAAVLGADLLEAYGRDGDRHRRWARGLAARFRARFWLEDGYPAIALDGTGAPVDGLASNAGHLLGTGLLDREEEARVARRLGELNSGWGLRTLTGDAAGFDPLSYHRGSVWPHDTAIAMLGLSRSGHREQAAELARGLIAAAPAFGHRLPELFGGQARRDGVAPVPYPTACRPQAWSAAVSPALVTVLFGLQPDGPGRVTAAPLPGFGPMTVTGVRAGTETLTFTTEG</sequence>
<dbReference type="InterPro" id="IPR008928">
    <property type="entry name" value="6-hairpin_glycosidase_sf"/>
</dbReference>
<feature type="region of interest" description="Disordered" evidence="1">
    <location>
        <begin position="1"/>
        <end position="43"/>
    </location>
</feature>
<evidence type="ECO:0000256" key="1">
    <source>
        <dbReference type="SAM" id="MobiDB-lite"/>
    </source>
</evidence>
<dbReference type="Pfam" id="PF22422">
    <property type="entry name" value="MGH1-like_GH"/>
    <property type="match status" value="1"/>
</dbReference>
<dbReference type="InterPro" id="IPR012341">
    <property type="entry name" value="6hp_glycosidase-like_sf"/>
</dbReference>
<evidence type="ECO:0000313" key="4">
    <source>
        <dbReference type="EMBL" id="GAA4517874.1"/>
    </source>
</evidence>
<gene>
    <name evidence="4" type="ORF">GCM10023191_091190</name>
</gene>
<dbReference type="SUPFAM" id="SSF48208">
    <property type="entry name" value="Six-hairpin glycosidases"/>
    <property type="match status" value="1"/>
</dbReference>
<feature type="domain" description="Mannosylglycerate hydrolase MGH1-like glycoside hydrolase" evidence="3">
    <location>
        <begin position="478"/>
        <end position="624"/>
    </location>
</feature>
<dbReference type="InterPro" id="IPR054491">
    <property type="entry name" value="MGH1-like_GH"/>
</dbReference>
<feature type="domain" description="Putative glycogen debranching enzyme N-terminal" evidence="2">
    <location>
        <begin position="105"/>
        <end position="216"/>
    </location>
</feature>
<dbReference type="EMBL" id="BAABHF010000058">
    <property type="protein sequence ID" value="GAA4517874.1"/>
    <property type="molecule type" value="Genomic_DNA"/>
</dbReference>
<evidence type="ECO:0000259" key="3">
    <source>
        <dbReference type="Pfam" id="PF22422"/>
    </source>
</evidence>
<comment type="caution">
    <text evidence="4">The sequence shown here is derived from an EMBL/GenBank/DDBJ whole genome shotgun (WGS) entry which is preliminary data.</text>
</comment>
<proteinExistence type="predicted"/>
<accession>A0ABP8R486</accession>
<dbReference type="Gene3D" id="1.50.10.10">
    <property type="match status" value="1"/>
</dbReference>
<reference evidence="5" key="1">
    <citation type="journal article" date="2019" name="Int. J. Syst. Evol. Microbiol.">
        <title>The Global Catalogue of Microorganisms (GCM) 10K type strain sequencing project: providing services to taxonomists for standard genome sequencing and annotation.</title>
        <authorList>
            <consortium name="The Broad Institute Genomics Platform"/>
            <consortium name="The Broad Institute Genome Sequencing Center for Infectious Disease"/>
            <person name="Wu L."/>
            <person name="Ma J."/>
        </authorList>
    </citation>
    <scope>NUCLEOTIDE SEQUENCE [LARGE SCALE GENOMIC DNA]</scope>
    <source>
        <strain evidence="5">JCM 17933</strain>
    </source>
</reference>